<accession>A0A1F8CI11</accession>
<protein>
    <submittedName>
        <fullName evidence="3">Uncharacterized protein</fullName>
    </submittedName>
</protein>
<dbReference type="EMBL" id="MGHS01000045">
    <property type="protein sequence ID" value="OGM75912.1"/>
    <property type="molecule type" value="Genomic_DNA"/>
</dbReference>
<dbReference type="AlphaFoldDB" id="A0A1F8CI11"/>
<keyword evidence="2" id="KW-0472">Membrane</keyword>
<dbReference type="STRING" id="1802532.A2210_00965"/>
<evidence type="ECO:0000256" key="1">
    <source>
        <dbReference type="SAM" id="MobiDB-lite"/>
    </source>
</evidence>
<gene>
    <name evidence="3" type="ORF">A2210_00965</name>
</gene>
<evidence type="ECO:0000256" key="2">
    <source>
        <dbReference type="SAM" id="Phobius"/>
    </source>
</evidence>
<feature type="region of interest" description="Disordered" evidence="1">
    <location>
        <begin position="35"/>
        <end position="64"/>
    </location>
</feature>
<proteinExistence type="predicted"/>
<feature type="transmembrane region" description="Helical" evidence="2">
    <location>
        <begin position="6"/>
        <end position="29"/>
    </location>
</feature>
<comment type="caution">
    <text evidence="3">The sequence shown here is derived from an EMBL/GenBank/DDBJ whole genome shotgun (WGS) entry which is preliminary data.</text>
</comment>
<name>A0A1F8CI11_9BACT</name>
<reference evidence="3 4" key="1">
    <citation type="journal article" date="2016" name="Nat. Commun.">
        <title>Thousands of microbial genomes shed light on interconnected biogeochemical processes in an aquifer system.</title>
        <authorList>
            <person name="Anantharaman K."/>
            <person name="Brown C.T."/>
            <person name="Hug L.A."/>
            <person name="Sharon I."/>
            <person name="Castelle C.J."/>
            <person name="Probst A.J."/>
            <person name="Thomas B.C."/>
            <person name="Singh A."/>
            <person name="Wilkins M.J."/>
            <person name="Karaoz U."/>
            <person name="Brodie E.L."/>
            <person name="Williams K.H."/>
            <person name="Hubbard S.S."/>
            <person name="Banfield J.F."/>
        </authorList>
    </citation>
    <scope>NUCLEOTIDE SEQUENCE [LARGE SCALE GENOMIC DNA]</scope>
</reference>
<organism evidence="3 4">
    <name type="scientific">Candidatus Woesebacteria bacterium RIFOXYA1_FULL_40_18</name>
    <dbReference type="NCBI Taxonomy" id="1802532"/>
    <lineage>
        <taxon>Bacteria</taxon>
        <taxon>Candidatus Woeseibacteriota</taxon>
    </lineage>
</organism>
<evidence type="ECO:0000313" key="4">
    <source>
        <dbReference type="Proteomes" id="UP000177855"/>
    </source>
</evidence>
<dbReference type="Proteomes" id="UP000177855">
    <property type="component" value="Unassembled WGS sequence"/>
</dbReference>
<sequence>MENPKNLNFVLVAILIVLILFLSGAAVYLGGLPKKDNSTNTPAGTDEQRELSLNSSKTPVPTFEKGEEIVSEGTLLKYPADHQSYPDGLYIKKEDGLEHVIDITELVKNSDFNLKDDYLNKKVRVTGYLIPVAPQSGSSYPFEVRLKVEKIEIL</sequence>
<keyword evidence="2" id="KW-1133">Transmembrane helix</keyword>
<keyword evidence="2" id="KW-0812">Transmembrane</keyword>
<evidence type="ECO:0000313" key="3">
    <source>
        <dbReference type="EMBL" id="OGM75912.1"/>
    </source>
</evidence>